<keyword evidence="5" id="KW-0547">Nucleotide-binding</keyword>
<feature type="domain" description="HD Cas3-type" evidence="10">
    <location>
        <begin position="20"/>
        <end position="211"/>
    </location>
</feature>
<dbReference type="GO" id="GO:0051607">
    <property type="term" value="P:defense response to virus"/>
    <property type="evidence" value="ECO:0007669"/>
    <property type="project" value="UniProtKB-KW"/>
</dbReference>
<dbReference type="GO" id="GO:0005524">
    <property type="term" value="F:ATP binding"/>
    <property type="evidence" value="ECO:0007669"/>
    <property type="project" value="UniProtKB-KW"/>
</dbReference>
<keyword evidence="8" id="KW-0067">ATP-binding</keyword>
<evidence type="ECO:0000256" key="1">
    <source>
        <dbReference type="ARBA" id="ARBA00006847"/>
    </source>
</evidence>
<dbReference type="Gene3D" id="1.10.3210.30">
    <property type="match status" value="1"/>
</dbReference>
<comment type="similarity">
    <text evidence="1">In the N-terminal section; belongs to the CRISPR-associated nuclease Cas3-HD family.</text>
</comment>
<evidence type="ECO:0000256" key="6">
    <source>
        <dbReference type="ARBA" id="ARBA00022801"/>
    </source>
</evidence>
<dbReference type="PROSITE" id="PS51643">
    <property type="entry name" value="HD_CAS3"/>
    <property type="match status" value="1"/>
</dbReference>
<keyword evidence="7" id="KW-0347">Helicase</keyword>
<organism evidence="11 12">
    <name type="scientific">Candidatus Caccousia stercoris</name>
    <dbReference type="NCBI Taxonomy" id="2840723"/>
    <lineage>
        <taxon>Bacteria</taxon>
        <taxon>Bacillati</taxon>
        <taxon>Bacillota</taxon>
        <taxon>Clostridia</taxon>
        <taxon>Eubacteriales</taxon>
        <taxon>Oscillospiraceae</taxon>
        <taxon>Oscillospiraceae incertae sedis</taxon>
        <taxon>Candidatus Caccousia</taxon>
    </lineage>
</organism>
<keyword evidence="3" id="KW-0540">Nuclease</keyword>
<dbReference type="GO" id="GO:0003724">
    <property type="term" value="F:RNA helicase activity"/>
    <property type="evidence" value="ECO:0007669"/>
    <property type="project" value="TreeGrafter"/>
</dbReference>
<dbReference type="InterPro" id="IPR050547">
    <property type="entry name" value="DEAD_box_RNA_helicases"/>
</dbReference>
<protein>
    <submittedName>
        <fullName evidence="11">CRISPR-associated helicase Cas3</fullName>
    </submittedName>
</protein>
<dbReference type="InterPro" id="IPR054712">
    <property type="entry name" value="Cas3-like_dom"/>
</dbReference>
<dbReference type="InterPro" id="IPR027417">
    <property type="entry name" value="P-loop_NTPase"/>
</dbReference>
<comment type="caution">
    <text evidence="11">The sequence shown here is derived from an EMBL/GenBank/DDBJ whole genome shotgun (WGS) entry which is preliminary data.</text>
</comment>
<evidence type="ECO:0000256" key="2">
    <source>
        <dbReference type="ARBA" id="ARBA00009046"/>
    </source>
</evidence>
<evidence type="ECO:0000313" key="12">
    <source>
        <dbReference type="Proteomes" id="UP000824141"/>
    </source>
</evidence>
<dbReference type="SMART" id="SM00487">
    <property type="entry name" value="DEXDc"/>
    <property type="match status" value="1"/>
</dbReference>
<dbReference type="NCBIfam" id="TIGR01596">
    <property type="entry name" value="cas3_HD"/>
    <property type="match status" value="1"/>
</dbReference>
<gene>
    <name evidence="11" type="primary">cas3</name>
    <name evidence="11" type="ORF">IAD03_10670</name>
</gene>
<dbReference type="Pfam" id="PF18395">
    <property type="entry name" value="Cas3_C"/>
    <property type="match status" value="1"/>
</dbReference>
<dbReference type="CDD" id="cd09641">
    <property type="entry name" value="Cas3''_I"/>
    <property type="match status" value="1"/>
</dbReference>
<dbReference type="Gene3D" id="3.40.50.300">
    <property type="entry name" value="P-loop containing nucleotide triphosphate hydrolases"/>
    <property type="match status" value="2"/>
</dbReference>
<dbReference type="InterPro" id="IPR038257">
    <property type="entry name" value="CRISPR-assoc_Cas3_HD_sf"/>
</dbReference>
<dbReference type="PANTHER" id="PTHR47963">
    <property type="entry name" value="DEAD-BOX ATP-DEPENDENT RNA HELICASE 47, MITOCHONDRIAL"/>
    <property type="match status" value="1"/>
</dbReference>
<dbReference type="InterPro" id="IPR011545">
    <property type="entry name" value="DEAD/DEAH_box_helicase_dom"/>
</dbReference>
<keyword evidence="4" id="KW-0479">Metal-binding</keyword>
<dbReference type="Pfam" id="PF18019">
    <property type="entry name" value="Cas3_HD"/>
    <property type="match status" value="1"/>
</dbReference>
<evidence type="ECO:0000256" key="7">
    <source>
        <dbReference type="ARBA" id="ARBA00022806"/>
    </source>
</evidence>
<evidence type="ECO:0000256" key="5">
    <source>
        <dbReference type="ARBA" id="ARBA00022741"/>
    </source>
</evidence>
<dbReference type="AlphaFoldDB" id="A0A9D1FTX4"/>
<dbReference type="Proteomes" id="UP000824141">
    <property type="component" value="Unassembled WGS sequence"/>
</dbReference>
<dbReference type="GO" id="GO:0004518">
    <property type="term" value="F:nuclease activity"/>
    <property type="evidence" value="ECO:0007669"/>
    <property type="project" value="UniProtKB-KW"/>
</dbReference>
<dbReference type="Pfam" id="PF00270">
    <property type="entry name" value="DEAD"/>
    <property type="match status" value="1"/>
</dbReference>
<dbReference type="InterPro" id="IPR041372">
    <property type="entry name" value="Cas3_C"/>
</dbReference>
<proteinExistence type="inferred from homology"/>
<dbReference type="GO" id="GO:0003723">
    <property type="term" value="F:RNA binding"/>
    <property type="evidence" value="ECO:0007669"/>
    <property type="project" value="TreeGrafter"/>
</dbReference>
<evidence type="ECO:0000256" key="9">
    <source>
        <dbReference type="ARBA" id="ARBA00023118"/>
    </source>
</evidence>
<dbReference type="GO" id="GO:0016787">
    <property type="term" value="F:hydrolase activity"/>
    <property type="evidence" value="ECO:0007669"/>
    <property type="project" value="UniProtKB-KW"/>
</dbReference>
<name>A0A9D1FTX4_9FIRM</name>
<dbReference type="GO" id="GO:0046872">
    <property type="term" value="F:metal ion binding"/>
    <property type="evidence" value="ECO:0007669"/>
    <property type="project" value="UniProtKB-KW"/>
</dbReference>
<dbReference type="SUPFAM" id="SSF52540">
    <property type="entry name" value="P-loop containing nucleoside triphosphate hydrolases"/>
    <property type="match status" value="1"/>
</dbReference>
<comment type="similarity">
    <text evidence="2">In the central section; belongs to the CRISPR-associated helicase Cas3 family.</text>
</comment>
<dbReference type="InterPro" id="IPR014001">
    <property type="entry name" value="Helicase_ATP-bd"/>
</dbReference>
<accession>A0A9D1FTX4</accession>
<reference evidence="11" key="1">
    <citation type="submission" date="2020-10" db="EMBL/GenBank/DDBJ databases">
        <authorList>
            <person name="Gilroy R."/>
        </authorList>
    </citation>
    <scope>NUCLEOTIDE SEQUENCE</scope>
    <source>
        <strain evidence="11">6086</strain>
    </source>
</reference>
<sequence length="904" mass="101067">MKSILSFEARSLVAKTDPKNTGLWLPLWMHARDTAEILRRLVCNWIPDSTRAAIGLDENLLSRIAFFLGEVHDLGKAIVLFQSIITELLPEAKERLLRYFSIPSSFLHRQLTPHARASEAILQELGCPGGLASVAGAHHGKPQESGVEDQLECFCQNYWAKGEKKRWVSLWQEIFDRALADSGFRSAAELPTLTVSQELLLTGLLIMADWIASNTSYFPLIPVEDLGSEDLYPQRIDEAWNRMQLTFPWETHFSTAMDSDLFQYRFGFAPNEVQQAVLDVTASMDAPGLLIVEAQMGVGKTEAALAAAETFAAKWKEGGFFFGLPTQATANGIFGRLASWAGTQSDDTVHSIRLAHGMAELSEEYREFFSGQARTEEDLPENGVYVHPWFQGNKQALLADFVVGTVDQLLMAALKQKHLMLRHLGLAGKVVIVDEVHAYDAYMNRYLDRALLWLGWYRVPVVLLSATLPAKRRVALIEAYTGAKAPDESLLENRGYPLLTWTQGTRAYQRTLSLSAPHRVLELSFAQEDALPHLLASALAQGGCAGVIVNTVKKAQALAALLRDKLPDCRVVLFHAQFLMPDRAEKERFLLEHLGKNSTPQQRDKLLVVGTQVLEQSLDIDFDFLATELCPMDLLLQRLGREHRHSRRRPPALEKARCVVLTPDGDALDSGSTAVYGEWLLWRTKALLSSAICLPEDIPTLVQNTYSWAEHDVLQETPESLAALTQYENEQALKKEKADAFTILPPEEHPRYPQRDVLDNWMSTEGAHSDAQARAAVRDGDPSIEVLVMTRRSDGTVHFLPWQEGGAAVAADCPPSQEESRKIARQRLRLPGYFSKQWNIDRVIGELEEQNNQALPAWQSAPMLKGELILLLDDAHTVHLAKTILTYDREIGLTYIKEDCDAGD</sequence>
<dbReference type="NCBIfam" id="TIGR01587">
    <property type="entry name" value="cas3_core"/>
    <property type="match status" value="1"/>
</dbReference>
<dbReference type="InterPro" id="IPR006483">
    <property type="entry name" value="CRISPR-assoc_Cas3_HD"/>
</dbReference>
<evidence type="ECO:0000256" key="4">
    <source>
        <dbReference type="ARBA" id="ARBA00022723"/>
    </source>
</evidence>
<keyword evidence="6" id="KW-0378">Hydrolase</keyword>
<evidence type="ECO:0000256" key="8">
    <source>
        <dbReference type="ARBA" id="ARBA00022840"/>
    </source>
</evidence>
<dbReference type="InterPro" id="IPR006474">
    <property type="entry name" value="Helicase_Cas3_CRISPR-ass_core"/>
</dbReference>
<evidence type="ECO:0000259" key="10">
    <source>
        <dbReference type="PROSITE" id="PS51643"/>
    </source>
</evidence>
<evidence type="ECO:0000313" key="11">
    <source>
        <dbReference type="EMBL" id="HIS79819.1"/>
    </source>
</evidence>
<dbReference type="EMBL" id="DVJM01000242">
    <property type="protein sequence ID" value="HIS79819.1"/>
    <property type="molecule type" value="Genomic_DNA"/>
</dbReference>
<dbReference type="Pfam" id="PF22590">
    <property type="entry name" value="Cas3-like_C_2"/>
    <property type="match status" value="1"/>
</dbReference>
<reference evidence="11" key="2">
    <citation type="journal article" date="2021" name="PeerJ">
        <title>Extensive microbial diversity within the chicken gut microbiome revealed by metagenomics and culture.</title>
        <authorList>
            <person name="Gilroy R."/>
            <person name="Ravi A."/>
            <person name="Getino M."/>
            <person name="Pursley I."/>
            <person name="Horton D.L."/>
            <person name="Alikhan N.F."/>
            <person name="Baker D."/>
            <person name="Gharbi K."/>
            <person name="Hall N."/>
            <person name="Watson M."/>
            <person name="Adriaenssens E.M."/>
            <person name="Foster-Nyarko E."/>
            <person name="Jarju S."/>
            <person name="Secka A."/>
            <person name="Antonio M."/>
            <person name="Oren A."/>
            <person name="Chaudhuri R.R."/>
            <person name="La Ragione R."/>
            <person name="Hildebrand F."/>
            <person name="Pallen M.J."/>
        </authorList>
    </citation>
    <scope>NUCLEOTIDE SEQUENCE</scope>
    <source>
        <strain evidence="11">6086</strain>
    </source>
</reference>
<keyword evidence="9" id="KW-0051">Antiviral defense</keyword>
<dbReference type="PANTHER" id="PTHR47963:SF9">
    <property type="entry name" value="CRISPR-ASSOCIATED ENDONUCLEASE_HELICASE CAS3"/>
    <property type="match status" value="1"/>
</dbReference>
<evidence type="ECO:0000256" key="3">
    <source>
        <dbReference type="ARBA" id="ARBA00022722"/>
    </source>
</evidence>